<dbReference type="InterPro" id="IPR055290">
    <property type="entry name" value="At3g26010-like"/>
</dbReference>
<accession>M7ZMP1</accession>
<dbReference type="InterPro" id="IPR017451">
    <property type="entry name" value="F-box-assoc_interact_dom"/>
</dbReference>
<feature type="domain" description="F-box protein At3g26010-like beta-propeller" evidence="1">
    <location>
        <begin position="172"/>
        <end position="392"/>
    </location>
</feature>
<dbReference type="InterPro" id="IPR056592">
    <property type="entry name" value="Beta-prop_At3g26010-like"/>
</dbReference>
<organism evidence="3">
    <name type="scientific">Triticum urartu</name>
    <name type="common">Red wild einkorn</name>
    <name type="synonym">Crithodium urartu</name>
    <dbReference type="NCBI Taxonomy" id="4572"/>
    <lineage>
        <taxon>Eukaryota</taxon>
        <taxon>Viridiplantae</taxon>
        <taxon>Streptophyta</taxon>
        <taxon>Embryophyta</taxon>
        <taxon>Tracheophyta</taxon>
        <taxon>Spermatophyta</taxon>
        <taxon>Magnoliopsida</taxon>
        <taxon>Liliopsida</taxon>
        <taxon>Poales</taxon>
        <taxon>Poaceae</taxon>
        <taxon>BOP clade</taxon>
        <taxon>Pooideae</taxon>
        <taxon>Triticodae</taxon>
        <taxon>Triticeae</taxon>
        <taxon>Triticinae</taxon>
        <taxon>Triticum</taxon>
    </lineage>
</organism>
<dbReference type="Pfam" id="PF25597">
    <property type="entry name" value="SH3_retrovirus"/>
    <property type="match status" value="1"/>
</dbReference>
<dbReference type="PANTHER" id="PTHR35546">
    <property type="entry name" value="F-BOX PROTEIN INTERACTION DOMAIN PROTEIN-RELATED"/>
    <property type="match status" value="1"/>
</dbReference>
<dbReference type="InterPro" id="IPR011043">
    <property type="entry name" value="Gal_Oxase/kelch_b-propeller"/>
</dbReference>
<dbReference type="SUPFAM" id="SSF50965">
    <property type="entry name" value="Galactose oxidase, central domain"/>
    <property type="match status" value="1"/>
</dbReference>
<evidence type="ECO:0000259" key="1">
    <source>
        <dbReference type="Pfam" id="PF24750"/>
    </source>
</evidence>
<protein>
    <recommendedName>
        <fullName evidence="4">F-box associated domain-containing protein</fullName>
    </recommendedName>
</protein>
<dbReference type="EMBL" id="KD103531">
    <property type="protein sequence ID" value="EMS60921.1"/>
    <property type="molecule type" value="Genomic_DNA"/>
</dbReference>
<name>M7ZMP1_TRIUA</name>
<dbReference type="eggNOG" id="KOG0017">
    <property type="taxonomic scope" value="Eukaryota"/>
</dbReference>
<dbReference type="PANTHER" id="PTHR35546:SF48">
    <property type="entry name" value="F-BOX DOMAIN-CONTAINING PROTEIN"/>
    <property type="match status" value="1"/>
</dbReference>
<dbReference type="InterPro" id="IPR057670">
    <property type="entry name" value="SH3_retrovirus"/>
</dbReference>
<sequence length="419" mass="47365">MVNKTTKFKKGKGKKNFKKDGKGVAAPETAAFTLNRAPSKSVETTPYELWFGKKPKLSFLKVWGCDAYVKKLQPEKLEPKSEKCVFIGYPKETVGYTFYLRSEGKIFVAKNGSFLEKEFLSKEISGRKVELDEVLPLEPCWTKSSMLDALYDPDADPDIASDSEAEADAVEDVAKYVVCNPATEEWTVLPAIEDLRPRNVIRLGFDPAAPSRFAVFVLLQDVDDHDAGVQIFSSETGTWTFRQSDWGEGNVTVDYYNGSPSTFFGGTLHLTTRDSSVITVDTEGKTWHKIRMPLSVEDTSDIGFIGHSQERLYALHMNYSDDECQLTVWVLEDYATGQWTLKHTADMSETVGDDEVCTFVAVDSEGNLIFQINGRDEQLVSYDMEKRKFHVIFSFESYFTLRCDPYIPTYKEWLPKAAP</sequence>
<dbReference type="STRING" id="4572.M7ZMP1"/>
<dbReference type="Pfam" id="PF24750">
    <property type="entry name" value="b-prop_At3g26010-like"/>
    <property type="match status" value="1"/>
</dbReference>
<gene>
    <name evidence="3" type="ORF">TRIUR3_17552</name>
</gene>
<dbReference type="NCBIfam" id="TIGR01640">
    <property type="entry name" value="F_box_assoc_1"/>
    <property type="match status" value="1"/>
</dbReference>
<proteinExistence type="predicted"/>
<evidence type="ECO:0000313" key="3">
    <source>
        <dbReference type="EMBL" id="EMS60921.1"/>
    </source>
</evidence>
<dbReference type="AlphaFoldDB" id="M7ZMP1"/>
<dbReference type="OMA" id="ECQLTVW"/>
<evidence type="ECO:0000259" key="2">
    <source>
        <dbReference type="Pfam" id="PF25597"/>
    </source>
</evidence>
<evidence type="ECO:0008006" key="4">
    <source>
        <dbReference type="Google" id="ProtNLM"/>
    </source>
</evidence>
<reference evidence="3" key="1">
    <citation type="journal article" date="2013" name="Nature">
        <title>Draft genome of the wheat A-genome progenitor Triticum urartu.</title>
        <authorList>
            <person name="Ling H.Q."/>
            <person name="Zhao S."/>
            <person name="Liu D."/>
            <person name="Wang J."/>
            <person name="Sun H."/>
            <person name="Zhang C."/>
            <person name="Fan H."/>
            <person name="Li D."/>
            <person name="Dong L."/>
            <person name="Tao Y."/>
            <person name="Gao C."/>
            <person name="Wu H."/>
            <person name="Li Y."/>
            <person name="Cui Y."/>
            <person name="Guo X."/>
            <person name="Zheng S."/>
            <person name="Wang B."/>
            <person name="Yu K."/>
            <person name="Liang Q."/>
            <person name="Yang W."/>
            <person name="Lou X."/>
            <person name="Chen J."/>
            <person name="Feng M."/>
            <person name="Jian J."/>
            <person name="Zhang X."/>
            <person name="Luo G."/>
            <person name="Jiang Y."/>
            <person name="Liu J."/>
            <person name="Wang Z."/>
            <person name="Sha Y."/>
            <person name="Zhang B."/>
            <person name="Wu H."/>
            <person name="Tang D."/>
            <person name="Shen Q."/>
            <person name="Xue P."/>
            <person name="Zou S."/>
            <person name="Wang X."/>
            <person name="Liu X."/>
            <person name="Wang F."/>
            <person name="Yang Y."/>
            <person name="An X."/>
            <person name="Dong Z."/>
            <person name="Zhang K."/>
            <person name="Zhang X."/>
            <person name="Luo M.C."/>
            <person name="Dvorak J."/>
            <person name="Tong Y."/>
            <person name="Wang J."/>
            <person name="Yang H."/>
            <person name="Li Z."/>
            <person name="Wang D."/>
            <person name="Zhang A."/>
            <person name="Wang J."/>
        </authorList>
    </citation>
    <scope>NUCLEOTIDE SEQUENCE</scope>
</reference>
<feature type="domain" description="Retroviral polymerase SH3-like" evidence="2">
    <location>
        <begin position="65"/>
        <end position="120"/>
    </location>
</feature>